<evidence type="ECO:0000313" key="3">
    <source>
        <dbReference type="Proteomes" id="UP000236370"/>
    </source>
</evidence>
<dbReference type="Pfam" id="PF26134">
    <property type="entry name" value="DIRC1"/>
    <property type="match status" value="1"/>
</dbReference>
<proteinExistence type="predicted"/>
<feature type="compositionally biased region" description="Polar residues" evidence="1">
    <location>
        <begin position="9"/>
        <end position="19"/>
    </location>
</feature>
<gene>
    <name evidence="2" type="ORF">CK820_G0001726</name>
</gene>
<feature type="region of interest" description="Disordered" evidence="1">
    <location>
        <begin position="1"/>
        <end position="24"/>
    </location>
</feature>
<reference evidence="2 3" key="1">
    <citation type="submission" date="2017-12" db="EMBL/GenBank/DDBJ databases">
        <title>High-resolution comparative analysis of great ape genomes.</title>
        <authorList>
            <person name="Pollen A."/>
            <person name="Hastie A."/>
            <person name="Hormozdiari F."/>
            <person name="Dougherty M."/>
            <person name="Liu R."/>
            <person name="Chaisson M."/>
            <person name="Hoppe E."/>
            <person name="Hill C."/>
            <person name="Pang A."/>
            <person name="Hillier L."/>
            <person name="Baker C."/>
            <person name="Armstrong J."/>
            <person name="Shendure J."/>
            <person name="Paten B."/>
            <person name="Wilson R."/>
            <person name="Chao H."/>
            <person name="Schneider V."/>
            <person name="Ventura M."/>
            <person name="Kronenberg Z."/>
            <person name="Murali S."/>
            <person name="Gordon D."/>
            <person name="Cantsilieris S."/>
            <person name="Munson K."/>
            <person name="Nelson B."/>
            <person name="Raja A."/>
            <person name="Underwood J."/>
            <person name="Diekhans M."/>
            <person name="Fiddes I."/>
            <person name="Haussler D."/>
            <person name="Eichler E."/>
        </authorList>
    </citation>
    <scope>NUCLEOTIDE SEQUENCE [LARGE SCALE GENOMIC DNA]</scope>
    <source>
        <strain evidence="2">Yerkes chimp pedigree #C0471</strain>
    </source>
</reference>
<dbReference type="OMA" id="RGWKILN"/>
<dbReference type="InterPro" id="IPR059079">
    <property type="entry name" value="DIRC1"/>
</dbReference>
<dbReference type="EMBL" id="NBAG03000211">
    <property type="protein sequence ID" value="PNI86751.1"/>
    <property type="molecule type" value="Genomic_DNA"/>
</dbReference>
<dbReference type="Proteomes" id="UP000236370">
    <property type="component" value="Unassembled WGS sequence"/>
</dbReference>
<comment type="caution">
    <text evidence="2">The sequence shown here is derived from an EMBL/GenBank/DDBJ whole genome shotgun (WGS) entry which is preliminary data.</text>
</comment>
<protein>
    <submittedName>
        <fullName evidence="2">DIRC1 isoform 1</fullName>
    </submittedName>
</protein>
<name>A0A6D2WI22_PANTR</name>
<organism evidence="2 3">
    <name type="scientific">Pan troglodytes</name>
    <name type="common">Chimpanzee</name>
    <dbReference type="NCBI Taxonomy" id="9598"/>
    <lineage>
        <taxon>Eukaryota</taxon>
        <taxon>Metazoa</taxon>
        <taxon>Chordata</taxon>
        <taxon>Craniata</taxon>
        <taxon>Vertebrata</taxon>
        <taxon>Euteleostomi</taxon>
        <taxon>Mammalia</taxon>
        <taxon>Eutheria</taxon>
        <taxon>Euarchontoglires</taxon>
        <taxon>Primates</taxon>
        <taxon>Haplorrhini</taxon>
        <taxon>Catarrhini</taxon>
        <taxon>Hominidae</taxon>
        <taxon>Pan</taxon>
    </lineage>
</organism>
<accession>A0A6D2WI22</accession>
<sequence length="104" mass="11410">MPEAHMQPANLQTSLPTTDHGSKKPVSCYLPPLSNAHPMCIEVQNAQNCSAAAATLEPSIISDTCFYKPITKDQLSSRSELNTVRLKCLNSLRGWKILNQLSLT</sequence>
<evidence type="ECO:0000256" key="1">
    <source>
        <dbReference type="SAM" id="MobiDB-lite"/>
    </source>
</evidence>
<evidence type="ECO:0000313" key="2">
    <source>
        <dbReference type="EMBL" id="PNI86751.1"/>
    </source>
</evidence>
<dbReference type="AlphaFoldDB" id="A0A6D2WI22"/>